<proteinExistence type="predicted"/>
<dbReference type="Gene3D" id="3.40.570.10">
    <property type="entry name" value="Extracellular Endonuclease, subunit A"/>
    <property type="match status" value="1"/>
</dbReference>
<dbReference type="InterPro" id="IPR001604">
    <property type="entry name" value="Endo_G_ENPP1-like_dom"/>
</dbReference>
<evidence type="ECO:0000256" key="1">
    <source>
        <dbReference type="SAM" id="MobiDB-lite"/>
    </source>
</evidence>
<protein>
    <submittedName>
        <fullName evidence="4">Streptococcal phage DNAse</fullName>
    </submittedName>
</protein>
<dbReference type="SMART" id="SM00892">
    <property type="entry name" value="Endonuclease_NS"/>
    <property type="match status" value="1"/>
</dbReference>
<evidence type="ECO:0000256" key="2">
    <source>
        <dbReference type="SAM" id="Phobius"/>
    </source>
</evidence>
<keyword evidence="2" id="KW-0812">Transmembrane</keyword>
<dbReference type="GO" id="GO:0016787">
    <property type="term" value="F:hydrolase activity"/>
    <property type="evidence" value="ECO:0007669"/>
    <property type="project" value="InterPro"/>
</dbReference>
<dbReference type="Pfam" id="PF13930">
    <property type="entry name" value="Endonuclea_NS_2"/>
    <property type="match status" value="1"/>
</dbReference>
<sequence>MNDFFVLLFLAALIWLVIDWRRSHKAGLKLQKRGKWLLVAVIALLVLVGMTAPADSDSKQQPKKETPKAKTSAKSSSQKKAETSSSSSQKKQDDGSSPKANQGQTNPAILAFTGQRQMVMGDLDSLGRATYSHIQLQDKDEPKVKRAPQLKYNPVGWHNYKFYYGDGSQQAWLMNRGHLVGYQFSGLNDEPRNLVPETAWFNAGNYKGMNDNNADSMLYYENRLDSWLANHPNYWLDYMVTPIYQGSELIPRQVQLAYVGLDSNGQQIAIKLGSSKEFVDGNGITKVILDNSSPNANIDYATGRATNTVSKR</sequence>
<dbReference type="InterPro" id="IPR044927">
    <property type="entry name" value="Endonuclea_NS_2"/>
</dbReference>
<name>A0A3F3H3P2_9LACO</name>
<dbReference type="AlphaFoldDB" id="A0A3F3H3P2"/>
<feature type="transmembrane region" description="Helical" evidence="2">
    <location>
        <begin position="35"/>
        <end position="54"/>
    </location>
</feature>
<gene>
    <name evidence="4" type="ORF">FPFC_040180</name>
</gene>
<dbReference type="GO" id="GO:0046872">
    <property type="term" value="F:metal ion binding"/>
    <property type="evidence" value="ECO:0007669"/>
    <property type="project" value="InterPro"/>
</dbReference>
<evidence type="ECO:0000259" key="3">
    <source>
        <dbReference type="SMART" id="SM00892"/>
    </source>
</evidence>
<keyword evidence="2" id="KW-1133">Transmembrane helix</keyword>
<dbReference type="InterPro" id="IPR044929">
    <property type="entry name" value="DNA/RNA_non-sp_Endonuclease_sf"/>
</dbReference>
<evidence type="ECO:0000313" key="5">
    <source>
        <dbReference type="Proteomes" id="UP000061227"/>
    </source>
</evidence>
<accession>A0A3F3H3P2</accession>
<dbReference type="EMBL" id="DF968066">
    <property type="protein sequence ID" value="GAP03028.1"/>
    <property type="molecule type" value="Genomic_DNA"/>
</dbReference>
<feature type="region of interest" description="Disordered" evidence="1">
    <location>
        <begin position="54"/>
        <end position="106"/>
    </location>
</feature>
<feature type="compositionally biased region" description="Basic and acidic residues" evidence="1">
    <location>
        <begin position="56"/>
        <end position="68"/>
    </location>
</feature>
<keyword evidence="5" id="KW-1185">Reference proteome</keyword>
<feature type="domain" description="DNA/RNA non-specific endonuclease/pyrophosphatase/phosphodiesterase" evidence="3">
    <location>
        <begin position="112"/>
        <end position="307"/>
    </location>
</feature>
<reference evidence="4 5" key="1">
    <citation type="journal article" date="2015" name="BMC Genomics">
        <title>Comparative genomics of Fructobacillus spp. and Leuconostoc spp. reveals niche-specific evolution of Fructobacillus spp.</title>
        <authorList>
            <person name="Endo A."/>
            <person name="Tanizawa Y."/>
            <person name="Tanaka N."/>
            <person name="Maeno S."/>
            <person name="Kumar H."/>
            <person name="Shiwa Y."/>
            <person name="Okada S."/>
            <person name="Yoshikawa H."/>
            <person name="Dicks L."/>
            <person name="Nakagawa J."/>
            <person name="Arita M."/>
        </authorList>
    </citation>
    <scope>NUCLEOTIDE SEQUENCE [LARGE SCALE GENOMIC DNA]</scope>
    <source>
        <strain evidence="4 5">DSM 15468</strain>
    </source>
</reference>
<dbReference type="Proteomes" id="UP000061227">
    <property type="component" value="Unassembled WGS sequence"/>
</dbReference>
<organism evidence="4 5">
    <name type="scientific">Fructobacillus pseudoficulneus</name>
    <dbReference type="NCBI Taxonomy" id="220714"/>
    <lineage>
        <taxon>Bacteria</taxon>
        <taxon>Bacillati</taxon>
        <taxon>Bacillota</taxon>
        <taxon>Bacilli</taxon>
        <taxon>Lactobacillales</taxon>
        <taxon>Lactobacillaceae</taxon>
        <taxon>Fructobacillus</taxon>
    </lineage>
</organism>
<dbReference type="GO" id="GO:0003676">
    <property type="term" value="F:nucleic acid binding"/>
    <property type="evidence" value="ECO:0007669"/>
    <property type="project" value="InterPro"/>
</dbReference>
<feature type="compositionally biased region" description="Low complexity" evidence="1">
    <location>
        <begin position="69"/>
        <end position="89"/>
    </location>
</feature>
<keyword evidence="2" id="KW-0472">Membrane</keyword>
<dbReference type="STRING" id="220714.SAMN05660469_0931"/>
<evidence type="ECO:0000313" key="4">
    <source>
        <dbReference type="EMBL" id="GAP03028.1"/>
    </source>
</evidence>